<dbReference type="InterPro" id="IPR050832">
    <property type="entry name" value="Bact_Acetyltransf"/>
</dbReference>
<dbReference type="Pfam" id="PF00583">
    <property type="entry name" value="Acetyltransf_1"/>
    <property type="match status" value="1"/>
</dbReference>
<reference evidence="4 5" key="1">
    <citation type="submission" date="2019-01" db="EMBL/GenBank/DDBJ databases">
        <title>Nocardioides guangzhouensis sp. nov., an actinobacterium isolated from soil.</title>
        <authorList>
            <person name="Fu Y."/>
            <person name="Cai Y."/>
            <person name="Lin Z."/>
            <person name="Chen P."/>
        </authorList>
    </citation>
    <scope>NUCLEOTIDE SEQUENCE [LARGE SCALE GENOMIC DNA]</scope>
    <source>
        <strain evidence="4 5">NBRC 105384</strain>
    </source>
</reference>
<dbReference type="AlphaFoldDB" id="A0A4Q5J2G8"/>
<dbReference type="PANTHER" id="PTHR43877:SF5">
    <property type="entry name" value="BLL8307 PROTEIN"/>
    <property type="match status" value="1"/>
</dbReference>
<dbReference type="OrthoDB" id="9803233at2"/>
<evidence type="ECO:0000256" key="2">
    <source>
        <dbReference type="ARBA" id="ARBA00023315"/>
    </source>
</evidence>
<dbReference type="PROSITE" id="PS51186">
    <property type="entry name" value="GNAT"/>
    <property type="match status" value="1"/>
</dbReference>
<dbReference type="InterPro" id="IPR016181">
    <property type="entry name" value="Acyl_CoA_acyltransferase"/>
</dbReference>
<evidence type="ECO:0000259" key="3">
    <source>
        <dbReference type="PROSITE" id="PS51186"/>
    </source>
</evidence>
<dbReference type="SUPFAM" id="SSF55729">
    <property type="entry name" value="Acyl-CoA N-acyltransferases (Nat)"/>
    <property type="match status" value="1"/>
</dbReference>
<dbReference type="PANTHER" id="PTHR43877">
    <property type="entry name" value="AMINOALKYLPHOSPHONATE N-ACETYLTRANSFERASE-RELATED-RELATED"/>
    <property type="match status" value="1"/>
</dbReference>
<dbReference type="Gene3D" id="3.40.630.30">
    <property type="match status" value="1"/>
</dbReference>
<dbReference type="EMBL" id="SDPU01000023">
    <property type="protein sequence ID" value="RYU11651.1"/>
    <property type="molecule type" value="Genomic_DNA"/>
</dbReference>
<name>A0A4Q5J2G8_9ACTN</name>
<gene>
    <name evidence="4" type="ORF">ETU37_12695</name>
</gene>
<dbReference type="InterPro" id="IPR000182">
    <property type="entry name" value="GNAT_dom"/>
</dbReference>
<proteinExistence type="predicted"/>
<dbReference type="CDD" id="cd04301">
    <property type="entry name" value="NAT_SF"/>
    <property type="match status" value="1"/>
</dbReference>
<keyword evidence="1 4" id="KW-0808">Transferase</keyword>
<accession>A0A4Q5J2G8</accession>
<keyword evidence="2" id="KW-0012">Acyltransferase</keyword>
<evidence type="ECO:0000313" key="5">
    <source>
        <dbReference type="Proteomes" id="UP000291189"/>
    </source>
</evidence>
<evidence type="ECO:0000256" key="1">
    <source>
        <dbReference type="ARBA" id="ARBA00022679"/>
    </source>
</evidence>
<dbReference type="Proteomes" id="UP000291189">
    <property type="component" value="Unassembled WGS sequence"/>
</dbReference>
<sequence length="154" mass="16382">MVVTDPGDPDVVALLEGHLSFAAEHSPPEDVHALDLDGLRDPSITFLAARRDGVLLGVGALKVLDPTHGELKSMHTLAASRGSGVGAALVRRLLDEARALGLERVSLETGSMEAFAPARRMYARAGFVACEPFGDYNPSRNSTFMTLDLSPDAR</sequence>
<keyword evidence="5" id="KW-1185">Reference proteome</keyword>
<comment type="caution">
    <text evidence="4">The sequence shown here is derived from an EMBL/GenBank/DDBJ whole genome shotgun (WGS) entry which is preliminary data.</text>
</comment>
<protein>
    <submittedName>
        <fullName evidence="4">GNAT family N-acetyltransferase</fullName>
    </submittedName>
</protein>
<feature type="domain" description="N-acetyltransferase" evidence="3">
    <location>
        <begin position="1"/>
        <end position="150"/>
    </location>
</feature>
<evidence type="ECO:0000313" key="4">
    <source>
        <dbReference type="EMBL" id="RYU11651.1"/>
    </source>
</evidence>
<dbReference type="GO" id="GO:0016747">
    <property type="term" value="F:acyltransferase activity, transferring groups other than amino-acyl groups"/>
    <property type="evidence" value="ECO:0007669"/>
    <property type="project" value="InterPro"/>
</dbReference>
<organism evidence="4 5">
    <name type="scientific">Nocardioides iriomotensis</name>
    <dbReference type="NCBI Taxonomy" id="715784"/>
    <lineage>
        <taxon>Bacteria</taxon>
        <taxon>Bacillati</taxon>
        <taxon>Actinomycetota</taxon>
        <taxon>Actinomycetes</taxon>
        <taxon>Propionibacteriales</taxon>
        <taxon>Nocardioidaceae</taxon>
        <taxon>Nocardioides</taxon>
    </lineage>
</organism>